<dbReference type="AlphaFoldDB" id="A0A2V4BLR9"/>
<protein>
    <submittedName>
        <fullName evidence="1">Uncharacterized protein</fullName>
    </submittedName>
</protein>
<gene>
    <name evidence="1" type="ORF">DMB65_16105</name>
</gene>
<comment type="caution">
    <text evidence="1">The sequence shown here is derived from an EMBL/GenBank/DDBJ whole genome shotgun (WGS) entry which is preliminary data.</text>
</comment>
<evidence type="ECO:0000313" key="1">
    <source>
        <dbReference type="EMBL" id="PXY39791.1"/>
    </source>
</evidence>
<sequence>MIVTSFELSNTFWLIIKCDVWLGKYTKSEFICWGVGRGNIFLKIDTSLRLEVSLNQLINENFSILAKLKYVIQSYF</sequence>
<proteinExistence type="predicted"/>
<accession>A0A2V4BLR9</accession>
<evidence type="ECO:0000313" key="2">
    <source>
        <dbReference type="Proteomes" id="UP000247903"/>
    </source>
</evidence>
<organism evidence="1 2">
    <name type="scientific">Flavobacterium cheongpyeongense</name>
    <dbReference type="NCBI Taxonomy" id="2212651"/>
    <lineage>
        <taxon>Bacteria</taxon>
        <taxon>Pseudomonadati</taxon>
        <taxon>Bacteroidota</taxon>
        <taxon>Flavobacteriia</taxon>
        <taxon>Flavobacteriales</taxon>
        <taxon>Flavobacteriaceae</taxon>
        <taxon>Flavobacterium</taxon>
    </lineage>
</organism>
<name>A0A2V4BLR9_9FLAO</name>
<dbReference type="Proteomes" id="UP000247903">
    <property type="component" value="Unassembled WGS sequence"/>
</dbReference>
<keyword evidence="2" id="KW-1185">Reference proteome</keyword>
<reference evidence="1 2" key="1">
    <citation type="submission" date="2018-05" db="EMBL/GenBank/DDBJ databases">
        <title>Flavobacterium sp. strain IMCC34759, incomplete genome.</title>
        <authorList>
            <person name="Joung Y."/>
            <person name="Cho J."/>
        </authorList>
    </citation>
    <scope>NUCLEOTIDE SEQUENCE [LARGE SCALE GENOMIC DNA]</scope>
    <source>
        <strain evidence="1 2">IMCC34759</strain>
    </source>
</reference>
<dbReference type="EMBL" id="QJHK01000015">
    <property type="protein sequence ID" value="PXY39791.1"/>
    <property type="molecule type" value="Genomic_DNA"/>
</dbReference>